<sequence>MMRVAVSTAAAALVAWLTCVSATPTLSPRIVGGNETTIQRYPFMSNMQYGVWGIWWYQACGGSLITTRAVLSAAHCFYMDSPSSWRVILGTSWASSGGTTYEVSNLIWHPGYDPSTLDNDVAIVKLARSAVLSNSVGIGRVAAPSYELPDGSVTYAVGWGTLSSGGSSPETLQHVDLNVINQEICAQRYLQLKSLPGNEDWPDITPGMLCVGALDVGGKDACQGDSGGPLVHDRNVLVGITSWGYGCAHPTYPGVNTRVSVYYKWVMSNALYS</sequence>
<evidence type="ECO:0000256" key="6">
    <source>
        <dbReference type="ARBA" id="ARBA00022825"/>
    </source>
</evidence>
<comment type="catalytic activity">
    <reaction evidence="8">
        <text>Preferential cleavage: Arg-|-Xaa, Lys-|-Xaa.</text>
        <dbReference type="EC" id="3.4.21.4"/>
    </reaction>
</comment>
<reference evidence="13 14" key="1">
    <citation type="submission" date="2017-07" db="EMBL/GenBank/DDBJ databases">
        <authorList>
            <person name="Talla V."/>
            <person name="Backstrom N."/>
        </authorList>
    </citation>
    <scope>NUCLEOTIDE SEQUENCE [LARGE SCALE GENOMIC DNA]</scope>
</reference>
<dbReference type="GO" id="GO:0005576">
    <property type="term" value="C:extracellular region"/>
    <property type="evidence" value="ECO:0007669"/>
    <property type="project" value="UniProtKB-SubCell"/>
</dbReference>
<accession>A0A5E4QIG0</accession>
<dbReference type="EMBL" id="FZQP02002891">
    <property type="protein sequence ID" value="VVC96817.1"/>
    <property type="molecule type" value="Genomic_DNA"/>
</dbReference>
<keyword evidence="14" id="KW-1185">Reference proteome</keyword>
<dbReference type="PROSITE" id="PS00135">
    <property type="entry name" value="TRYPSIN_SER"/>
    <property type="match status" value="1"/>
</dbReference>
<dbReference type="InterPro" id="IPR018114">
    <property type="entry name" value="TRYPSIN_HIS"/>
</dbReference>
<dbReference type="SUPFAM" id="SSF50494">
    <property type="entry name" value="Trypsin-like serine proteases"/>
    <property type="match status" value="1"/>
</dbReference>
<evidence type="ECO:0000256" key="10">
    <source>
        <dbReference type="RuleBase" id="RU363034"/>
    </source>
</evidence>
<proteinExistence type="inferred from homology"/>
<dbReference type="EC" id="3.4.21.4" evidence="9"/>
<protein>
    <recommendedName>
        <fullName evidence="9">trypsin</fullName>
        <ecNumber evidence="9">3.4.21.4</ecNumber>
    </recommendedName>
</protein>
<dbReference type="GO" id="GO:0016485">
    <property type="term" value="P:protein processing"/>
    <property type="evidence" value="ECO:0007669"/>
    <property type="project" value="UniProtKB-ARBA"/>
</dbReference>
<organism evidence="13 14">
    <name type="scientific">Leptidea sinapis</name>
    <dbReference type="NCBI Taxonomy" id="189913"/>
    <lineage>
        <taxon>Eukaryota</taxon>
        <taxon>Metazoa</taxon>
        <taxon>Ecdysozoa</taxon>
        <taxon>Arthropoda</taxon>
        <taxon>Hexapoda</taxon>
        <taxon>Insecta</taxon>
        <taxon>Pterygota</taxon>
        <taxon>Neoptera</taxon>
        <taxon>Endopterygota</taxon>
        <taxon>Lepidoptera</taxon>
        <taxon>Glossata</taxon>
        <taxon>Ditrysia</taxon>
        <taxon>Papilionoidea</taxon>
        <taxon>Pieridae</taxon>
        <taxon>Dismorphiinae</taxon>
        <taxon>Leptidea</taxon>
    </lineage>
</organism>
<comment type="similarity">
    <text evidence="2">Belongs to the peptidase S1 family.</text>
</comment>
<keyword evidence="7" id="KW-1015">Disulfide bond</keyword>
<evidence type="ECO:0000256" key="3">
    <source>
        <dbReference type="ARBA" id="ARBA00022525"/>
    </source>
</evidence>
<dbReference type="PROSITE" id="PS00134">
    <property type="entry name" value="TRYPSIN_HIS"/>
    <property type="match status" value="1"/>
</dbReference>
<keyword evidence="3" id="KW-0964">Secreted</keyword>
<dbReference type="FunFam" id="2.40.10.10:FF:000047">
    <property type="entry name" value="Trypsin eta"/>
    <property type="match status" value="1"/>
</dbReference>
<dbReference type="InterPro" id="IPR009003">
    <property type="entry name" value="Peptidase_S1_PA"/>
</dbReference>
<dbReference type="Gene3D" id="2.40.10.10">
    <property type="entry name" value="Trypsin-like serine proteases"/>
    <property type="match status" value="1"/>
</dbReference>
<evidence type="ECO:0000256" key="9">
    <source>
        <dbReference type="ARBA" id="ARBA00038868"/>
    </source>
</evidence>
<evidence type="ECO:0000256" key="5">
    <source>
        <dbReference type="ARBA" id="ARBA00022801"/>
    </source>
</evidence>
<dbReference type="SMART" id="SM00020">
    <property type="entry name" value="Tryp_SPc"/>
    <property type="match status" value="1"/>
</dbReference>
<evidence type="ECO:0000313" key="14">
    <source>
        <dbReference type="Proteomes" id="UP000324832"/>
    </source>
</evidence>
<evidence type="ECO:0000256" key="7">
    <source>
        <dbReference type="ARBA" id="ARBA00023157"/>
    </source>
</evidence>
<dbReference type="PANTHER" id="PTHR24276">
    <property type="entry name" value="POLYSERASE-RELATED"/>
    <property type="match status" value="1"/>
</dbReference>
<dbReference type="InterPro" id="IPR050430">
    <property type="entry name" value="Peptidase_S1"/>
</dbReference>
<keyword evidence="5 10" id="KW-0378">Hydrolase</keyword>
<dbReference type="PRINTS" id="PR00722">
    <property type="entry name" value="CHYMOTRYPSIN"/>
</dbReference>
<evidence type="ECO:0000259" key="12">
    <source>
        <dbReference type="PROSITE" id="PS50240"/>
    </source>
</evidence>
<dbReference type="Proteomes" id="UP000324832">
    <property type="component" value="Unassembled WGS sequence"/>
</dbReference>
<dbReference type="PANTHER" id="PTHR24276:SF98">
    <property type="entry name" value="FI18310P1-RELATED"/>
    <property type="match status" value="1"/>
</dbReference>
<dbReference type="InterPro" id="IPR001254">
    <property type="entry name" value="Trypsin_dom"/>
</dbReference>
<dbReference type="InterPro" id="IPR001314">
    <property type="entry name" value="Peptidase_S1A"/>
</dbReference>
<name>A0A5E4QIG0_9NEOP</name>
<evidence type="ECO:0000256" key="11">
    <source>
        <dbReference type="SAM" id="SignalP"/>
    </source>
</evidence>
<evidence type="ECO:0000313" key="13">
    <source>
        <dbReference type="EMBL" id="VVC96817.1"/>
    </source>
</evidence>
<dbReference type="GO" id="GO:0004252">
    <property type="term" value="F:serine-type endopeptidase activity"/>
    <property type="evidence" value="ECO:0007669"/>
    <property type="project" value="UniProtKB-EC"/>
</dbReference>
<feature type="domain" description="Peptidase S1" evidence="12">
    <location>
        <begin position="30"/>
        <end position="271"/>
    </location>
</feature>
<evidence type="ECO:0000256" key="1">
    <source>
        <dbReference type="ARBA" id="ARBA00004613"/>
    </source>
</evidence>
<evidence type="ECO:0000256" key="8">
    <source>
        <dbReference type="ARBA" id="ARBA00036320"/>
    </source>
</evidence>
<keyword evidence="4 10" id="KW-0645">Protease</keyword>
<dbReference type="InterPro" id="IPR043504">
    <property type="entry name" value="Peptidase_S1_PA_chymotrypsin"/>
</dbReference>
<dbReference type="CDD" id="cd00190">
    <property type="entry name" value="Tryp_SPc"/>
    <property type="match status" value="1"/>
</dbReference>
<dbReference type="InterPro" id="IPR033116">
    <property type="entry name" value="TRYPSIN_SER"/>
</dbReference>
<evidence type="ECO:0000256" key="2">
    <source>
        <dbReference type="ARBA" id="ARBA00007664"/>
    </source>
</evidence>
<keyword evidence="11" id="KW-0732">Signal</keyword>
<feature type="signal peptide" evidence="11">
    <location>
        <begin position="1"/>
        <end position="22"/>
    </location>
</feature>
<dbReference type="Pfam" id="PF00089">
    <property type="entry name" value="Trypsin"/>
    <property type="match status" value="1"/>
</dbReference>
<keyword evidence="6 10" id="KW-0720">Serine protease</keyword>
<gene>
    <name evidence="13" type="ORF">LSINAPIS_LOCUS8228</name>
</gene>
<dbReference type="AlphaFoldDB" id="A0A5E4QIG0"/>
<evidence type="ECO:0000256" key="4">
    <source>
        <dbReference type="ARBA" id="ARBA00022670"/>
    </source>
</evidence>
<feature type="chain" id="PRO_5023090280" description="trypsin" evidence="11">
    <location>
        <begin position="23"/>
        <end position="273"/>
    </location>
</feature>
<dbReference type="PROSITE" id="PS50240">
    <property type="entry name" value="TRYPSIN_DOM"/>
    <property type="match status" value="1"/>
</dbReference>
<comment type="subcellular location">
    <subcellularLocation>
        <location evidence="1">Secreted</location>
    </subcellularLocation>
</comment>